<organism evidence="12 13">
    <name type="scientific">Pelagirhabdus alkalitolerans</name>
    <dbReference type="NCBI Taxonomy" id="1612202"/>
    <lineage>
        <taxon>Bacteria</taxon>
        <taxon>Bacillati</taxon>
        <taxon>Bacillota</taxon>
        <taxon>Bacilli</taxon>
        <taxon>Bacillales</taxon>
        <taxon>Bacillaceae</taxon>
        <taxon>Pelagirhabdus</taxon>
    </lineage>
</organism>
<dbReference type="EC" id="6.1.1.14" evidence="10"/>
<comment type="subunit">
    <text evidence="10">Tetramer of two alpha and two beta subunits.</text>
</comment>
<keyword evidence="6 10" id="KW-0067">ATP-binding</keyword>
<protein>
    <recommendedName>
        <fullName evidence="10">Glycine--tRNA ligase beta subunit</fullName>
        <ecNumber evidence="10">6.1.1.14</ecNumber>
    </recommendedName>
    <alternativeName>
        <fullName evidence="10">Glycyl-tRNA synthetase beta subunit</fullName>
        <shortName evidence="10">GlyRS</shortName>
    </alternativeName>
</protein>
<dbReference type="InterPro" id="IPR015944">
    <property type="entry name" value="Gly-tRNA-synth_bsu"/>
</dbReference>
<evidence type="ECO:0000313" key="13">
    <source>
        <dbReference type="Proteomes" id="UP000242949"/>
    </source>
</evidence>
<dbReference type="Pfam" id="PF05746">
    <property type="entry name" value="DALR_1"/>
    <property type="match status" value="1"/>
</dbReference>
<dbReference type="STRING" id="1612202.SAMN05421734_103258"/>
<evidence type="ECO:0000256" key="3">
    <source>
        <dbReference type="ARBA" id="ARBA00022490"/>
    </source>
</evidence>
<evidence type="ECO:0000313" key="12">
    <source>
        <dbReference type="EMBL" id="SDB98549.1"/>
    </source>
</evidence>
<proteinExistence type="inferred from homology"/>
<dbReference type="SUPFAM" id="SSF109604">
    <property type="entry name" value="HD-domain/PDEase-like"/>
    <property type="match status" value="1"/>
</dbReference>
<dbReference type="GO" id="GO:0004814">
    <property type="term" value="F:arginine-tRNA ligase activity"/>
    <property type="evidence" value="ECO:0007669"/>
    <property type="project" value="InterPro"/>
</dbReference>
<dbReference type="Pfam" id="PF02092">
    <property type="entry name" value="tRNA_synt_2f"/>
    <property type="match status" value="1"/>
</dbReference>
<dbReference type="AlphaFoldDB" id="A0A1G6HW64"/>
<dbReference type="GO" id="GO:0004820">
    <property type="term" value="F:glycine-tRNA ligase activity"/>
    <property type="evidence" value="ECO:0007669"/>
    <property type="project" value="UniProtKB-UniRule"/>
</dbReference>
<keyword evidence="13" id="KW-1185">Reference proteome</keyword>
<keyword evidence="4 10" id="KW-0436">Ligase</keyword>
<evidence type="ECO:0000256" key="4">
    <source>
        <dbReference type="ARBA" id="ARBA00022598"/>
    </source>
</evidence>
<dbReference type="HAMAP" id="MF_00255">
    <property type="entry name" value="Gly_tRNA_synth_beta"/>
    <property type="match status" value="1"/>
</dbReference>
<evidence type="ECO:0000256" key="2">
    <source>
        <dbReference type="ARBA" id="ARBA00008226"/>
    </source>
</evidence>
<evidence type="ECO:0000256" key="5">
    <source>
        <dbReference type="ARBA" id="ARBA00022741"/>
    </source>
</evidence>
<evidence type="ECO:0000256" key="6">
    <source>
        <dbReference type="ARBA" id="ARBA00022840"/>
    </source>
</evidence>
<name>A0A1G6HW64_9BACI</name>
<comment type="similarity">
    <text evidence="2 10">Belongs to the class-II aminoacyl-tRNA synthetase family.</text>
</comment>
<reference evidence="13" key="1">
    <citation type="submission" date="2016-09" db="EMBL/GenBank/DDBJ databases">
        <authorList>
            <person name="Varghese N."/>
            <person name="Submissions S."/>
        </authorList>
    </citation>
    <scope>NUCLEOTIDE SEQUENCE [LARGE SCALE GENOMIC DNA]</scope>
    <source>
        <strain evidence="13">S5</strain>
    </source>
</reference>
<keyword evidence="7 10" id="KW-0648">Protein biosynthesis</keyword>
<dbReference type="OrthoDB" id="9775440at2"/>
<dbReference type="RefSeq" id="WP_090794510.1">
    <property type="nucleotide sequence ID" value="NZ_FMYI01000003.1"/>
</dbReference>
<dbReference type="NCBIfam" id="TIGR00211">
    <property type="entry name" value="glyS"/>
    <property type="match status" value="1"/>
</dbReference>
<keyword evidence="5 10" id="KW-0547">Nucleotide-binding</keyword>
<dbReference type="GO" id="GO:0005524">
    <property type="term" value="F:ATP binding"/>
    <property type="evidence" value="ECO:0007669"/>
    <property type="project" value="UniProtKB-UniRule"/>
</dbReference>
<comment type="subcellular location">
    <subcellularLocation>
        <location evidence="1 10">Cytoplasm</location>
    </subcellularLocation>
</comment>
<keyword evidence="8 10" id="KW-0030">Aminoacyl-tRNA synthetase</keyword>
<evidence type="ECO:0000256" key="1">
    <source>
        <dbReference type="ARBA" id="ARBA00004496"/>
    </source>
</evidence>
<evidence type="ECO:0000256" key="7">
    <source>
        <dbReference type="ARBA" id="ARBA00022917"/>
    </source>
</evidence>
<gene>
    <name evidence="10" type="primary">glyS</name>
    <name evidence="12" type="ORF">SAMN05421734_103258</name>
</gene>
<evidence type="ECO:0000259" key="11">
    <source>
        <dbReference type="Pfam" id="PF05746"/>
    </source>
</evidence>
<sequence>MTHNVLFEVGLEDMPARFLKSTESQFLNKTKTWLDEQRLTYHSVESFITPRRFSVLIKDLSEKQPDLHEEVKGPAKKIALDESGNWTKAAIGFAKGQGADVDAIYFKEIKGEDYVHVEKFIEGQRADEILQNFKDVILSLTFPKNMRWSDRSLRFIRPIKWLLALKDDEVIPFEIEGVQTSNQSFGHRFLGSTFTLSSPTEYEEKLETEWVIANSDKRKKLIMEQLNHLETSHNWVIPVDDDLLEEVTQLVEYPTAFYGQFSDDFLEVPEEALVTSMKEHQRYFPVRDQNNRLLSYFIGVRNGNEDYLDTVAKGNEKVLNARLKDAVFFYQEDQKQTIDDYNQKLSRMVFQENLGTIKDKVDRITNLTEQIAKSLSLNETDINDAVRTAEICKFDLVTQMVNEFTNLQGIMGEKYARLFGESEAVAKGINEHYMPKHTNDALPNSTIGSIVSVADKLDTIVGCISVGLVPSGSQDPYALRRQTMGVIRILKEENWSLSFEALIDLVLEQLTEVNKESHDSEITLAVKRFFESRISYLAKEEKISQDIIRSVSHRNLGVVSQLFAKAHLLENKRTDEAFKPTQEALVRVMNLAKKGDSVQIDETQFENEYENNLFNRIEAVQQPISDAYDKEDYQDVLNQLTLLTDDINAFFDHTMVMADDSNVRSNRLAMLNRIAEMINPLADFTLIEWKQQF</sequence>
<dbReference type="PROSITE" id="PS50861">
    <property type="entry name" value="AA_TRNA_LIGASE_II_GLYAB"/>
    <property type="match status" value="1"/>
</dbReference>
<dbReference type="PANTHER" id="PTHR30075">
    <property type="entry name" value="GLYCYL-TRNA SYNTHETASE"/>
    <property type="match status" value="1"/>
</dbReference>
<dbReference type="Proteomes" id="UP000242949">
    <property type="component" value="Unassembled WGS sequence"/>
</dbReference>
<keyword evidence="3 10" id="KW-0963">Cytoplasm</keyword>
<dbReference type="PANTHER" id="PTHR30075:SF2">
    <property type="entry name" value="GLYCINE--TRNA LIGASE, CHLOROPLASTIC_MITOCHONDRIAL 2"/>
    <property type="match status" value="1"/>
</dbReference>
<dbReference type="PRINTS" id="PR01045">
    <property type="entry name" value="TRNASYNTHGB"/>
</dbReference>
<dbReference type="GO" id="GO:0006426">
    <property type="term" value="P:glycyl-tRNA aminoacylation"/>
    <property type="evidence" value="ECO:0007669"/>
    <property type="project" value="UniProtKB-UniRule"/>
</dbReference>
<evidence type="ECO:0000256" key="9">
    <source>
        <dbReference type="ARBA" id="ARBA00047937"/>
    </source>
</evidence>
<comment type="catalytic activity">
    <reaction evidence="9 10">
        <text>tRNA(Gly) + glycine + ATP = glycyl-tRNA(Gly) + AMP + diphosphate</text>
        <dbReference type="Rhea" id="RHEA:16013"/>
        <dbReference type="Rhea" id="RHEA-COMP:9664"/>
        <dbReference type="Rhea" id="RHEA-COMP:9683"/>
        <dbReference type="ChEBI" id="CHEBI:30616"/>
        <dbReference type="ChEBI" id="CHEBI:33019"/>
        <dbReference type="ChEBI" id="CHEBI:57305"/>
        <dbReference type="ChEBI" id="CHEBI:78442"/>
        <dbReference type="ChEBI" id="CHEBI:78522"/>
        <dbReference type="ChEBI" id="CHEBI:456215"/>
        <dbReference type="EC" id="6.1.1.14"/>
    </reaction>
</comment>
<accession>A0A1G6HW64</accession>
<dbReference type="InterPro" id="IPR008909">
    <property type="entry name" value="DALR_anticod-bd"/>
</dbReference>
<evidence type="ECO:0000256" key="8">
    <source>
        <dbReference type="ARBA" id="ARBA00023146"/>
    </source>
</evidence>
<dbReference type="EMBL" id="FMYI01000003">
    <property type="protein sequence ID" value="SDB98549.1"/>
    <property type="molecule type" value="Genomic_DNA"/>
</dbReference>
<evidence type="ECO:0000256" key="10">
    <source>
        <dbReference type="HAMAP-Rule" id="MF_00255"/>
    </source>
</evidence>
<dbReference type="InterPro" id="IPR006194">
    <property type="entry name" value="Gly-tRNA-synth_heterodimer"/>
</dbReference>
<feature type="domain" description="DALR anticodon binding" evidence="11">
    <location>
        <begin position="582"/>
        <end position="678"/>
    </location>
</feature>
<dbReference type="GO" id="GO:0006420">
    <property type="term" value="P:arginyl-tRNA aminoacylation"/>
    <property type="evidence" value="ECO:0007669"/>
    <property type="project" value="InterPro"/>
</dbReference>
<dbReference type="GO" id="GO:0005829">
    <property type="term" value="C:cytosol"/>
    <property type="evidence" value="ECO:0007669"/>
    <property type="project" value="TreeGrafter"/>
</dbReference>